<dbReference type="PROSITE" id="PS51257">
    <property type="entry name" value="PROKAR_LIPOPROTEIN"/>
    <property type="match status" value="1"/>
</dbReference>
<dbReference type="Proteomes" id="UP000256924">
    <property type="component" value="Unassembled WGS sequence"/>
</dbReference>
<protein>
    <recommendedName>
        <fullName evidence="1">Lipocalin-like domain-containing protein</fullName>
    </recommendedName>
</protein>
<gene>
    <name evidence="2" type="ORF">DRF68_17840</name>
</gene>
<evidence type="ECO:0000259" key="1">
    <source>
        <dbReference type="Pfam" id="PF13648"/>
    </source>
</evidence>
<proteinExistence type="predicted"/>
<dbReference type="EMBL" id="QNVU01000049">
    <property type="protein sequence ID" value="REC42337.1"/>
    <property type="molecule type" value="Genomic_DNA"/>
</dbReference>
<evidence type="ECO:0000313" key="2">
    <source>
        <dbReference type="EMBL" id="REC42337.1"/>
    </source>
</evidence>
<evidence type="ECO:0000313" key="3">
    <source>
        <dbReference type="Proteomes" id="UP000256924"/>
    </source>
</evidence>
<dbReference type="InterPro" id="IPR024311">
    <property type="entry name" value="Lipocalin-like"/>
</dbReference>
<name>A0A3D9AMT5_9FLAO</name>
<dbReference type="Pfam" id="PF13648">
    <property type="entry name" value="Lipocalin_4"/>
    <property type="match status" value="1"/>
</dbReference>
<dbReference type="AlphaFoldDB" id="A0A3D9AMT5"/>
<organism evidence="2 3">
    <name type="scientific">Candidatus Chryseobacterium massiliense</name>
    <dbReference type="NCBI Taxonomy" id="204089"/>
    <lineage>
        <taxon>Bacteria</taxon>
        <taxon>Pseudomonadati</taxon>
        <taxon>Bacteroidota</taxon>
        <taxon>Flavobacteriia</taxon>
        <taxon>Flavobacteriales</taxon>
        <taxon>Weeksellaceae</taxon>
        <taxon>Chryseobacterium group</taxon>
        <taxon>Chryseobacterium</taxon>
    </lineage>
</organism>
<reference evidence="2 3" key="1">
    <citation type="journal article" date="2004" name="Emerg. Infect. Dis.">
        <title>Amoebae-resisting bacteria isolated from human nasal swabs by amoebal coculture.</title>
        <authorList>
            <person name="Greub G."/>
            <person name="La Scola B."/>
            <person name="Raoult D."/>
        </authorList>
    </citation>
    <scope>NUCLEOTIDE SEQUENCE [LARGE SCALE GENOMIC DNA]</scope>
    <source>
        <strain evidence="2 3">CCUG 51329</strain>
    </source>
</reference>
<accession>A0A3D9AMT5</accession>
<comment type="caution">
    <text evidence="2">The sequence shown here is derived from an EMBL/GenBank/DDBJ whole genome shotgun (WGS) entry which is preliminary data.</text>
</comment>
<feature type="domain" description="Lipocalin-like" evidence="1">
    <location>
        <begin position="31"/>
        <end position="124"/>
    </location>
</feature>
<dbReference type="RefSeq" id="WP_116099758.1">
    <property type="nucleotide sequence ID" value="NZ_QNVU01000049.1"/>
</dbReference>
<sequence length="148" mass="17186">MNKILMSFLLLSVISCTGSDEDQNSDNKSSIIGTWYVEKTEIYKSLNQQVLVSFSTECQKMSTHEFTSSHLFSISFAQNNNTCEKADVVIQKYTFVEANSTFWFEGQEKYPYYITKLNESDMVVEDRTQDFDGDGAKDVLRRFYKRIK</sequence>
<keyword evidence="3" id="KW-1185">Reference proteome</keyword>